<proteinExistence type="predicted"/>
<sequence length="150" mass="17226">MSQWTHVCGCIRVDAIQGLTSKIDFKKILGNIIEYETDGEWSTKLPLGSEGSIKYDIWTNSDMGEMYAYTISIFGDLRDYENKEEIKEWFKNVCLNSGLMIRDAVLSIQVEYKSKIILWYDAGYGKQRIEGIEVQKNSMNKKEEGNGTDL</sequence>
<protein>
    <submittedName>
        <fullName evidence="1">Uncharacterized protein</fullName>
    </submittedName>
</protein>
<reference evidence="1" key="1">
    <citation type="journal article" date="2015" name="Nature">
        <title>Complex archaea that bridge the gap between prokaryotes and eukaryotes.</title>
        <authorList>
            <person name="Spang A."/>
            <person name="Saw J.H."/>
            <person name="Jorgensen S.L."/>
            <person name="Zaremba-Niedzwiedzka K."/>
            <person name="Martijn J."/>
            <person name="Lind A.E."/>
            <person name="van Eijk R."/>
            <person name="Schleper C."/>
            <person name="Guy L."/>
            <person name="Ettema T.J."/>
        </authorList>
    </citation>
    <scope>NUCLEOTIDE SEQUENCE</scope>
</reference>
<accession>A0A0F9HS74</accession>
<name>A0A0F9HS74_9ZZZZ</name>
<gene>
    <name evidence="1" type="ORF">LCGC14_1963670</name>
</gene>
<dbReference type="EMBL" id="LAZR01021670">
    <property type="protein sequence ID" value="KKL84545.1"/>
    <property type="molecule type" value="Genomic_DNA"/>
</dbReference>
<dbReference type="AlphaFoldDB" id="A0A0F9HS74"/>
<organism evidence="1">
    <name type="scientific">marine sediment metagenome</name>
    <dbReference type="NCBI Taxonomy" id="412755"/>
    <lineage>
        <taxon>unclassified sequences</taxon>
        <taxon>metagenomes</taxon>
        <taxon>ecological metagenomes</taxon>
    </lineage>
</organism>
<comment type="caution">
    <text evidence="1">The sequence shown here is derived from an EMBL/GenBank/DDBJ whole genome shotgun (WGS) entry which is preliminary data.</text>
</comment>
<evidence type="ECO:0000313" key="1">
    <source>
        <dbReference type="EMBL" id="KKL84545.1"/>
    </source>
</evidence>